<dbReference type="Pfam" id="PF00651">
    <property type="entry name" value="BTB"/>
    <property type="match status" value="1"/>
</dbReference>
<dbReference type="PANTHER" id="PTHR47843:SF5">
    <property type="entry name" value="BTB_POZ DOMAIN PROTEIN"/>
    <property type="match status" value="1"/>
</dbReference>
<dbReference type="PANTHER" id="PTHR47843">
    <property type="entry name" value="BTB DOMAIN-CONTAINING PROTEIN-RELATED"/>
    <property type="match status" value="1"/>
</dbReference>
<dbReference type="OrthoDB" id="6359816at2759"/>
<proteinExistence type="predicted"/>
<dbReference type="EMBL" id="SRPY01000254">
    <property type="protein sequence ID" value="KAG5926582.1"/>
    <property type="molecule type" value="Genomic_DNA"/>
</dbReference>
<name>A0A8K0J7J6_9HYPO</name>
<comment type="caution">
    <text evidence="2">The sequence shown here is derived from an EMBL/GenBank/DDBJ whole genome shotgun (WGS) entry which is preliminary data.</text>
</comment>
<dbReference type="PROSITE" id="PS50097">
    <property type="entry name" value="BTB"/>
    <property type="match status" value="1"/>
</dbReference>
<dbReference type="SUPFAM" id="SSF54695">
    <property type="entry name" value="POZ domain"/>
    <property type="match status" value="1"/>
</dbReference>
<keyword evidence="3" id="KW-1185">Reference proteome</keyword>
<feature type="domain" description="BTB" evidence="1">
    <location>
        <begin position="89"/>
        <end position="155"/>
    </location>
</feature>
<evidence type="ECO:0000313" key="2">
    <source>
        <dbReference type="EMBL" id="KAG5926582.1"/>
    </source>
</evidence>
<organism evidence="2 3">
    <name type="scientific">Claviceps africana</name>
    <dbReference type="NCBI Taxonomy" id="83212"/>
    <lineage>
        <taxon>Eukaryota</taxon>
        <taxon>Fungi</taxon>
        <taxon>Dikarya</taxon>
        <taxon>Ascomycota</taxon>
        <taxon>Pezizomycotina</taxon>
        <taxon>Sordariomycetes</taxon>
        <taxon>Hypocreomycetidae</taxon>
        <taxon>Hypocreales</taxon>
        <taxon>Clavicipitaceae</taxon>
        <taxon>Claviceps</taxon>
    </lineage>
</organism>
<evidence type="ECO:0000313" key="3">
    <source>
        <dbReference type="Proteomes" id="UP000811619"/>
    </source>
</evidence>
<dbReference type="Gene3D" id="3.30.710.10">
    <property type="entry name" value="Potassium Channel Kv1.1, Chain A"/>
    <property type="match status" value="1"/>
</dbReference>
<gene>
    <name evidence="2" type="ORF">E4U42_003147</name>
</gene>
<dbReference type="CDD" id="cd18186">
    <property type="entry name" value="BTB_POZ_ZBTB_KLHL-like"/>
    <property type="match status" value="1"/>
</dbReference>
<accession>A0A8K0J7J6</accession>
<evidence type="ECO:0000259" key="1">
    <source>
        <dbReference type="PROSITE" id="PS50097"/>
    </source>
</evidence>
<dbReference type="Proteomes" id="UP000811619">
    <property type="component" value="Unassembled WGS sequence"/>
</dbReference>
<reference evidence="2" key="1">
    <citation type="journal article" date="2020" name="bioRxiv">
        <title>Whole genome comparisons of ergot fungi reveals the divergence and evolution of species within the genus Claviceps are the result of varying mechanisms driving genome evolution and host range expansion.</title>
        <authorList>
            <person name="Wyka S.A."/>
            <person name="Mondo S.J."/>
            <person name="Liu M."/>
            <person name="Dettman J."/>
            <person name="Nalam V."/>
            <person name="Broders K.D."/>
        </authorList>
    </citation>
    <scope>NUCLEOTIDE SEQUENCE</scope>
    <source>
        <strain evidence="2">CCC 489</strain>
    </source>
</reference>
<dbReference type="InterPro" id="IPR000210">
    <property type="entry name" value="BTB/POZ_dom"/>
</dbReference>
<dbReference type="InterPro" id="IPR011333">
    <property type="entry name" value="SKP1/BTB/POZ_sf"/>
</dbReference>
<sequence>MLDGVTHEDTFDTRSSGFTHASAAGIASQKLWAAAVHKPWLGQDKDLAGDLGEQATRSQLLCPLFSLLENTVLIQDNVNKLLWNAKKFTDYKIVCDGKTIPVHKAILCSASLIFDAACSGNFKETDGTYHVQDFPLYAVRRMLEYIYTGTYSEDRQDGDGKPATFPSKSKLHITMFTIGDRFMIAGLVNHACHELARMFDRQSDVEDFSRAVRDVYKITPHKSSKLLRGTVVEIAARMMGHHPCEKLDFDSLMSDCPDFVGDLAKRLFSCVRMSSSDLDLD</sequence>
<protein>
    <recommendedName>
        <fullName evidence="1">BTB domain-containing protein</fullName>
    </recommendedName>
</protein>
<dbReference type="SMART" id="SM00225">
    <property type="entry name" value="BTB"/>
    <property type="match status" value="1"/>
</dbReference>
<dbReference type="AlphaFoldDB" id="A0A8K0J7J6"/>